<name>A0A2L2XM11_9FIRM</name>
<dbReference type="SMART" id="SM00635">
    <property type="entry name" value="BID_2"/>
    <property type="match status" value="5"/>
</dbReference>
<sequence length="1198" mass="124794">MVFLSVPVGPADASEIKSLSFNVKELVVSDTLAATTPEEMGIILQATYTDGSVEDVTAECQFTTTKTDVIEYSSGLLNIKKAGKGVLEASYGEKKAKININVLGNIATFEVSPDVTITNTLQAGSSLKGKAYLTFSGQNKTLDVSKYCAWTSDDESVVTVKNGAIKAVGVGQTQVHVDFSLPGYAGETQKTIDIAVIAKIKKLTSEEKEYNVIKGTKLKLPVIYAETSEGTSEIDAEFKISNKKILEINSETNEFTALATGTAYLSASYAGKTVRVTVRVTNASADPLTFKPVSPASVSIGKSISMPQVYQGKNNITKFVAYENKSPDSINIENNKIYGLAVDPAATIQYSFNGISSNYIVNVAESYKDLKVSPSPVNMNANEAVQLQCTAKNSAGEVISVGSANGLKFSSSDEDKVMVSAEGLITAVSPGMGVKITVSLGNLKSTVTVNAAPSSGMSLTTSSAYSGTSIGSYTLPAGDKANIYAWATDAANATNITSYCSWVVGNSDILTVSNGLIQAKKPGQTDIVVTYGQKTARLVVTVTTSFTLAAEVNSITLYGTDDDNTDLPGLTVTYADGVVVQLANNGEGITWSSSNANIAAISGTKIDARRIGSTKINGEYKGKKVVIDVTVKSTVKSIYASSNSITLVQGGTSPFRIYAILEDNTNSEVTGQCTFAYSPNDGKVVVDPAAGTVTAADDSQKLNYTITVTYKTQTVPVTVTVVDAVSSFYCDIDNKVESPYSIPLTGDSEGMFTVRIYPGNTAAITLCADGSPLSASAQALAEVISSYPSRIKAAYNTGTNKWEITALGGNDSTASIYVRYQGKLVKFKAIIKSTSASPPKFITSYPGTSNITQTSFDLVVQLNELGKAYYVVVANDANAPSAAEVKNGKAYGGAAAIASGSIDVDQAATNKSATINMGLSADTDYDIFVVAEDNDSTPNLQAVPVKAEVKTLPLPALTVGSDTISEDAANDGSITATQVITLANGIFASDMSTGVSVNNLPSGMGISVTRDSDTQITIVFTGKANNHLNANDVNNASVTVLQAKITGAVSDVTSNSFTLDFDDSPVSDFTAVTDDSSAGGSGQWTLTVTPHTALAGADAVVITTSDADFALTSVADGDVTVNTDDTPNLKTSAAVSDNGNGTHSLTITVNVAVDAEEAITVTIADDEITNPDAGTYASAFGVKTNRDTISKDASVTIN</sequence>
<protein>
    <recommendedName>
        <fullName evidence="1">BIG2 domain-containing protein</fullName>
    </recommendedName>
</protein>
<evidence type="ECO:0000313" key="3">
    <source>
        <dbReference type="Proteomes" id="UP000239549"/>
    </source>
</evidence>
<dbReference type="InterPro" id="IPR008964">
    <property type="entry name" value="Invasin/intimin_cell_adhesion"/>
</dbReference>
<feature type="domain" description="BIG2" evidence="1">
    <location>
        <begin position="551"/>
        <end position="630"/>
    </location>
</feature>
<evidence type="ECO:0000259" key="1">
    <source>
        <dbReference type="SMART" id="SM00635"/>
    </source>
</evidence>
<organism evidence="2 3">
    <name type="scientific">Desulfocucumis palustris</name>
    <dbReference type="NCBI Taxonomy" id="1898651"/>
    <lineage>
        <taxon>Bacteria</taxon>
        <taxon>Bacillati</taxon>
        <taxon>Bacillota</taxon>
        <taxon>Clostridia</taxon>
        <taxon>Eubacteriales</taxon>
        <taxon>Desulfocucumaceae</taxon>
        <taxon>Desulfocucumis</taxon>
    </lineage>
</organism>
<dbReference type="Gene3D" id="2.60.40.1080">
    <property type="match status" value="7"/>
</dbReference>
<comment type="caution">
    <text evidence="2">The sequence shown here is derived from an EMBL/GenBank/DDBJ whole genome shotgun (WGS) entry which is preliminary data.</text>
</comment>
<keyword evidence="3" id="KW-1185">Reference proteome</keyword>
<feature type="domain" description="BIG2" evidence="1">
    <location>
        <begin position="366"/>
        <end position="450"/>
    </location>
</feature>
<reference evidence="3" key="1">
    <citation type="submission" date="2018-02" db="EMBL/GenBank/DDBJ databases">
        <title>Genome sequence of Desulfocucumis palustris strain NAW-5.</title>
        <authorList>
            <person name="Watanabe M."/>
            <person name="Kojima H."/>
            <person name="Fukui M."/>
        </authorList>
    </citation>
    <scope>NUCLEOTIDE SEQUENCE [LARGE SCALE GENOMIC DNA]</scope>
    <source>
        <strain evidence="3">NAW-5</strain>
    </source>
</reference>
<dbReference type="SUPFAM" id="SSF49373">
    <property type="entry name" value="Invasin/intimin cell-adhesion fragments"/>
    <property type="match status" value="1"/>
</dbReference>
<accession>A0A2L2XM11</accession>
<evidence type="ECO:0000313" key="2">
    <source>
        <dbReference type="EMBL" id="GBF35356.1"/>
    </source>
</evidence>
<dbReference type="AlphaFoldDB" id="A0A2L2XM11"/>
<proteinExistence type="predicted"/>
<gene>
    <name evidence="2" type="ORF">DCCM_4479</name>
</gene>
<dbReference type="EMBL" id="BFAV01000159">
    <property type="protein sequence ID" value="GBF35356.1"/>
    <property type="molecule type" value="Genomic_DNA"/>
</dbReference>
<dbReference type="InterPro" id="IPR003343">
    <property type="entry name" value="Big_2"/>
</dbReference>
<feature type="domain" description="BIG2" evidence="1">
    <location>
        <begin position="464"/>
        <end position="541"/>
    </location>
</feature>
<feature type="domain" description="BIG2" evidence="1">
    <location>
        <begin position="634"/>
        <end position="720"/>
    </location>
</feature>
<feature type="domain" description="BIG2" evidence="1">
    <location>
        <begin position="114"/>
        <end position="195"/>
    </location>
</feature>
<dbReference type="Proteomes" id="UP000239549">
    <property type="component" value="Unassembled WGS sequence"/>
</dbReference>